<keyword evidence="1" id="KW-1133">Transmembrane helix</keyword>
<feature type="transmembrane region" description="Helical" evidence="1">
    <location>
        <begin position="305"/>
        <end position="323"/>
    </location>
</feature>
<feature type="transmembrane region" description="Helical" evidence="1">
    <location>
        <begin position="278"/>
        <end position="298"/>
    </location>
</feature>
<feature type="transmembrane region" description="Helical" evidence="1">
    <location>
        <begin position="329"/>
        <end position="353"/>
    </location>
</feature>
<dbReference type="NCBIfam" id="TIGR00792">
    <property type="entry name" value="gph"/>
    <property type="match status" value="1"/>
</dbReference>
<organism evidence="2">
    <name type="scientific">Paenibacillus sp. BIHB 4019</name>
    <dbReference type="NCBI Taxonomy" id="1870819"/>
    <lineage>
        <taxon>Bacteria</taxon>
        <taxon>Bacillati</taxon>
        <taxon>Bacillota</taxon>
        <taxon>Bacilli</taxon>
        <taxon>Bacillales</taxon>
        <taxon>Paenibacillaceae</taxon>
        <taxon>Paenibacillus</taxon>
    </lineage>
</organism>
<feature type="transmembrane region" description="Helical" evidence="1">
    <location>
        <begin position="191"/>
        <end position="211"/>
    </location>
</feature>
<accession>A0A1B2DEK8</accession>
<dbReference type="GO" id="GO:0005886">
    <property type="term" value="C:plasma membrane"/>
    <property type="evidence" value="ECO:0007669"/>
    <property type="project" value="TreeGrafter"/>
</dbReference>
<feature type="transmembrane region" description="Helical" evidence="1">
    <location>
        <begin position="382"/>
        <end position="402"/>
    </location>
</feature>
<dbReference type="GO" id="GO:0015293">
    <property type="term" value="F:symporter activity"/>
    <property type="evidence" value="ECO:0007669"/>
    <property type="project" value="InterPro"/>
</dbReference>
<sequence length="456" mass="49350">MSANQTASGVQDDAYHKVRWSERIGYGFGDAASNLIFTGAATFLTYYYTDVMGLAAGAIGTMMLIARILDAFLDVGVGALVDKTKNKHGKARPWLLWMMVPFAASGVLLFTFPDVGPGGALVYAYVTYLLMNFIYSFINIPYGVLNSLVTQDGYQRSVLNIVRMLGALAGAIGVSFATQPLVKAFGGGEKGWILTFTIYGVLSLIMFFITFKSTRERVKPSVSQKEIPFKQGLGALFRNKYWAIMLLFAVTVYTNYGMNGLNIYYAQYMLNDAELLGLLSFAGLIPIAVGLFLIAPLIKKYGKRNVALVGSFIMILGSLIILMDPTNVTFVIVGLVVKALGMTPILGTIFAMLADTVEYGEWKTGVRTEGLVYSAGSFGTKAGSGLGAAIIGWGLAIGGYIGGQETISSSASSAIHFMFIYLPIILGVLQMVILYFHKLDKLYPQIVAELKAVKKA</sequence>
<evidence type="ECO:0000256" key="1">
    <source>
        <dbReference type="SAM" id="Phobius"/>
    </source>
</evidence>
<dbReference type="PANTHER" id="PTHR11328:SF24">
    <property type="entry name" value="MAJOR FACILITATOR SUPERFAMILY (MFS) PROFILE DOMAIN-CONTAINING PROTEIN"/>
    <property type="match status" value="1"/>
</dbReference>
<feature type="transmembrane region" description="Helical" evidence="1">
    <location>
        <begin position="24"/>
        <end position="48"/>
    </location>
</feature>
<dbReference type="InterPro" id="IPR001927">
    <property type="entry name" value="Na/Gal_symport"/>
</dbReference>
<evidence type="ECO:0000313" key="2">
    <source>
        <dbReference type="EMBL" id="ANY66151.1"/>
    </source>
</evidence>
<dbReference type="AlphaFoldDB" id="A0A1B2DEK8"/>
<name>A0A1B2DEK8_9BACL</name>
<dbReference type="Pfam" id="PF13347">
    <property type="entry name" value="MFS_2"/>
    <property type="match status" value="1"/>
</dbReference>
<dbReference type="EMBL" id="CP016808">
    <property type="protein sequence ID" value="ANY66151.1"/>
    <property type="molecule type" value="Genomic_DNA"/>
</dbReference>
<reference evidence="2" key="1">
    <citation type="submission" date="2016-08" db="EMBL/GenBank/DDBJ databases">
        <title>Complete Genome Seqeunce of Paenibacillus sp. BIHB 4019 from tea rhizoplane.</title>
        <authorList>
            <person name="Thakur R."/>
            <person name="Swarnkar M.K."/>
            <person name="Gulati A."/>
        </authorList>
    </citation>
    <scope>NUCLEOTIDE SEQUENCE [LARGE SCALE GENOMIC DNA]</scope>
    <source>
        <strain evidence="2">BIHB4019</strain>
    </source>
</reference>
<dbReference type="InterPro" id="IPR039672">
    <property type="entry name" value="MFS_2"/>
</dbReference>
<dbReference type="CDD" id="cd17332">
    <property type="entry name" value="MFS_MelB_like"/>
    <property type="match status" value="1"/>
</dbReference>
<dbReference type="PANTHER" id="PTHR11328">
    <property type="entry name" value="MAJOR FACILITATOR SUPERFAMILY DOMAIN-CONTAINING PROTEIN"/>
    <property type="match status" value="1"/>
</dbReference>
<dbReference type="GO" id="GO:0006814">
    <property type="term" value="P:sodium ion transport"/>
    <property type="evidence" value="ECO:0007669"/>
    <property type="project" value="InterPro"/>
</dbReference>
<keyword evidence="1" id="KW-0472">Membrane</keyword>
<feature type="transmembrane region" description="Helical" evidence="1">
    <location>
        <begin position="125"/>
        <end position="145"/>
    </location>
</feature>
<feature type="transmembrane region" description="Helical" evidence="1">
    <location>
        <begin position="94"/>
        <end position="113"/>
    </location>
</feature>
<feature type="transmembrane region" description="Helical" evidence="1">
    <location>
        <begin position="54"/>
        <end position="73"/>
    </location>
</feature>
<feature type="transmembrane region" description="Helical" evidence="1">
    <location>
        <begin position="414"/>
        <end position="436"/>
    </location>
</feature>
<dbReference type="SUPFAM" id="SSF103473">
    <property type="entry name" value="MFS general substrate transporter"/>
    <property type="match status" value="1"/>
</dbReference>
<dbReference type="RefSeq" id="WP_099517521.1">
    <property type="nucleotide sequence ID" value="NZ_CP016808.1"/>
</dbReference>
<feature type="transmembrane region" description="Helical" evidence="1">
    <location>
        <begin position="241"/>
        <end position="258"/>
    </location>
</feature>
<feature type="transmembrane region" description="Helical" evidence="1">
    <location>
        <begin position="157"/>
        <end position="179"/>
    </location>
</feature>
<protein>
    <submittedName>
        <fullName evidence="2">Sodium:melibiose symporter</fullName>
    </submittedName>
</protein>
<dbReference type="GO" id="GO:0008643">
    <property type="term" value="P:carbohydrate transport"/>
    <property type="evidence" value="ECO:0007669"/>
    <property type="project" value="InterPro"/>
</dbReference>
<gene>
    <name evidence="2" type="ORF">BBD42_06515</name>
</gene>
<dbReference type="InterPro" id="IPR036259">
    <property type="entry name" value="MFS_trans_sf"/>
</dbReference>
<keyword evidence="1" id="KW-0812">Transmembrane</keyword>
<proteinExistence type="predicted"/>
<dbReference type="Gene3D" id="1.20.1250.20">
    <property type="entry name" value="MFS general substrate transporter like domains"/>
    <property type="match status" value="2"/>
</dbReference>